<comment type="subcellular location">
    <subcellularLocation>
        <location evidence="1">Cell membrane</location>
        <topology evidence="1">Peripheral membrane protein</topology>
        <orientation evidence="1">Cytoplasmic side</orientation>
    </subcellularLocation>
</comment>
<dbReference type="AlphaFoldDB" id="A0A839XYZ0"/>
<name>A0A839XYZ0_9ACTN</name>
<protein>
    <recommendedName>
        <fullName evidence="1">Putative membrane protein insertion efficiency factor</fullName>
    </recommendedName>
</protein>
<comment type="similarity">
    <text evidence="1">Belongs to the UPF0161 family.</text>
</comment>
<dbReference type="NCBIfam" id="TIGR00278">
    <property type="entry name" value="membrane protein insertion efficiency factor YidD"/>
    <property type="match status" value="1"/>
</dbReference>
<evidence type="ECO:0000313" key="2">
    <source>
        <dbReference type="EMBL" id="MBB3675407.1"/>
    </source>
</evidence>
<dbReference type="RefSeq" id="WP_220035965.1">
    <property type="nucleotide sequence ID" value="NZ_JACIBU010000001.1"/>
</dbReference>
<sequence>MVFVWGWGGGGPRRRRGWGRRGYGPPPGYGYGPGYGYRRNDSCFRDLLFLNTGCCLAQALGCGMEMLLVAPSTVRRVRADSPGGRVADRLVAAVRLYQREVSPRRPPCCHFTPSCSAYAVAAIERHGALRGSWLTVRRLVRCRPGGRRGADPVPAC</sequence>
<comment type="caution">
    <text evidence="2">The sequence shown here is derived from an EMBL/GenBank/DDBJ whole genome shotgun (WGS) entry which is preliminary data.</text>
</comment>
<dbReference type="EMBL" id="JACIBU010000001">
    <property type="protein sequence ID" value="MBB3675407.1"/>
    <property type="molecule type" value="Genomic_DNA"/>
</dbReference>
<keyword evidence="1" id="KW-0472">Membrane</keyword>
<dbReference type="GO" id="GO:0005886">
    <property type="term" value="C:plasma membrane"/>
    <property type="evidence" value="ECO:0007669"/>
    <property type="project" value="UniProtKB-SubCell"/>
</dbReference>
<reference evidence="2 3" key="1">
    <citation type="submission" date="2020-08" db="EMBL/GenBank/DDBJ databases">
        <title>Sequencing the genomes of 1000 actinobacteria strains.</title>
        <authorList>
            <person name="Klenk H.-P."/>
        </authorList>
    </citation>
    <scope>NUCLEOTIDE SEQUENCE [LARGE SCALE GENOMIC DNA]</scope>
    <source>
        <strain evidence="2 3">DSM 16678</strain>
    </source>
</reference>
<dbReference type="HAMAP" id="MF_00386">
    <property type="entry name" value="UPF0161_YidD"/>
    <property type="match status" value="1"/>
</dbReference>
<dbReference type="SMART" id="SM01234">
    <property type="entry name" value="Haemolytic"/>
    <property type="match status" value="1"/>
</dbReference>
<proteinExistence type="inferred from homology"/>
<dbReference type="Pfam" id="PF01809">
    <property type="entry name" value="YidD"/>
    <property type="match status" value="1"/>
</dbReference>
<keyword evidence="1" id="KW-1003">Cell membrane</keyword>
<evidence type="ECO:0000256" key="1">
    <source>
        <dbReference type="HAMAP-Rule" id="MF_00386"/>
    </source>
</evidence>
<gene>
    <name evidence="2" type="ORF">FHX36_001142</name>
</gene>
<dbReference type="InterPro" id="IPR002696">
    <property type="entry name" value="Membr_insert_effic_factor_YidD"/>
</dbReference>
<dbReference type="PANTHER" id="PTHR33383:SF1">
    <property type="entry name" value="MEMBRANE PROTEIN INSERTION EFFICIENCY FACTOR-RELATED"/>
    <property type="match status" value="1"/>
</dbReference>
<organism evidence="2 3">
    <name type="scientific">Modestobacter versicolor</name>
    <dbReference type="NCBI Taxonomy" id="429133"/>
    <lineage>
        <taxon>Bacteria</taxon>
        <taxon>Bacillati</taxon>
        <taxon>Actinomycetota</taxon>
        <taxon>Actinomycetes</taxon>
        <taxon>Geodermatophilales</taxon>
        <taxon>Geodermatophilaceae</taxon>
        <taxon>Modestobacter</taxon>
    </lineage>
</organism>
<comment type="function">
    <text evidence="1">Could be involved in insertion of integral membrane proteins into the membrane.</text>
</comment>
<dbReference type="PANTHER" id="PTHR33383">
    <property type="entry name" value="MEMBRANE PROTEIN INSERTION EFFICIENCY FACTOR-RELATED"/>
    <property type="match status" value="1"/>
</dbReference>
<dbReference type="Proteomes" id="UP000580718">
    <property type="component" value="Unassembled WGS sequence"/>
</dbReference>
<evidence type="ECO:0000313" key="3">
    <source>
        <dbReference type="Proteomes" id="UP000580718"/>
    </source>
</evidence>
<accession>A0A839XYZ0</accession>